<evidence type="ECO:0000256" key="1">
    <source>
        <dbReference type="SAM" id="Phobius"/>
    </source>
</evidence>
<dbReference type="HOGENOM" id="CLU_828449_0_0_9"/>
<dbReference type="SUPFAM" id="SSF69304">
    <property type="entry name" value="Tricorn protease N-terminal domain"/>
    <property type="match status" value="1"/>
</dbReference>
<comment type="caution">
    <text evidence="2">The sequence shown here is derived from an EMBL/GenBank/DDBJ whole genome shotgun (WGS) entry which is preliminary data.</text>
</comment>
<organism evidence="2 3">
    <name type="scientific">Johnsonella ignava ATCC 51276</name>
    <dbReference type="NCBI Taxonomy" id="679200"/>
    <lineage>
        <taxon>Bacteria</taxon>
        <taxon>Bacillati</taxon>
        <taxon>Bacillota</taxon>
        <taxon>Clostridia</taxon>
        <taxon>Lachnospirales</taxon>
        <taxon>Lachnospiraceae</taxon>
        <taxon>Johnsonella</taxon>
    </lineage>
</organism>
<name>G5GHJ2_9FIRM</name>
<keyword evidence="3" id="KW-1185">Reference proteome</keyword>
<accession>G5GHJ2</accession>
<keyword evidence="1" id="KW-0472">Membrane</keyword>
<gene>
    <name evidence="2" type="ORF">HMPREF9333_01032</name>
</gene>
<feature type="transmembrane region" description="Helical" evidence="1">
    <location>
        <begin position="20"/>
        <end position="37"/>
    </location>
</feature>
<dbReference type="EMBL" id="ACZL01000016">
    <property type="protein sequence ID" value="EHI55817.1"/>
    <property type="molecule type" value="Genomic_DNA"/>
</dbReference>
<dbReference type="eggNOG" id="ENOG502ZA8T">
    <property type="taxonomic scope" value="Bacteria"/>
</dbReference>
<evidence type="ECO:0000313" key="3">
    <source>
        <dbReference type="Proteomes" id="UP000003011"/>
    </source>
</evidence>
<proteinExistence type="predicted"/>
<reference evidence="2 3" key="1">
    <citation type="submission" date="2011-08" db="EMBL/GenBank/DDBJ databases">
        <title>The Genome Sequence of Johnsonella ignava ATCC 51276.</title>
        <authorList>
            <consortium name="The Broad Institute Genome Sequencing Platform"/>
            <person name="Earl A."/>
            <person name="Ward D."/>
            <person name="Feldgarden M."/>
            <person name="Gevers D."/>
            <person name="Izard J."/>
            <person name="Blanton J.M."/>
            <person name="Baranova O.V."/>
            <person name="Dewhirst F.E."/>
            <person name="Young S.K."/>
            <person name="Zeng Q."/>
            <person name="Gargeya S."/>
            <person name="Fitzgerald M."/>
            <person name="Haas B."/>
            <person name="Abouelleil A."/>
            <person name="Alvarado L."/>
            <person name="Arachchi H.M."/>
            <person name="Berlin A."/>
            <person name="Brown A."/>
            <person name="Chapman S.B."/>
            <person name="Chen Z."/>
            <person name="Dunbar C."/>
            <person name="Freedman E."/>
            <person name="Gearin G."/>
            <person name="Gellesch M."/>
            <person name="Goldberg J."/>
            <person name="Griggs A."/>
            <person name="Gujja S."/>
            <person name="Heiman D."/>
            <person name="Howarth C."/>
            <person name="Larson L."/>
            <person name="Lui A."/>
            <person name="MacDonald P.J.P."/>
            <person name="Montmayeur A."/>
            <person name="Murphy C."/>
            <person name="Neiman D."/>
            <person name="Pearson M."/>
            <person name="Priest M."/>
            <person name="Roberts A."/>
            <person name="Saif S."/>
            <person name="Shea T."/>
            <person name="Shenoy N."/>
            <person name="Sisk P."/>
            <person name="Stolte C."/>
            <person name="Sykes S."/>
            <person name="Wortman J."/>
            <person name="Nusbaum C."/>
            <person name="Birren B."/>
        </authorList>
    </citation>
    <scope>NUCLEOTIDE SEQUENCE [LARGE SCALE GENOMIC DNA]</scope>
    <source>
        <strain evidence="2 3">ATCC 51276</strain>
    </source>
</reference>
<keyword evidence="1" id="KW-1133">Transmembrane helix</keyword>
<dbReference type="AlphaFoldDB" id="G5GHJ2"/>
<keyword evidence="1" id="KW-0812">Transmembrane</keyword>
<sequence length="352" mass="41446">METKNVLHQIKGLDMKKIKLIKIVAFFLIFMCIWFAYKKYIAYNIIKNASNQPPIVFAADFYNGDAGTFKYNIETGKAEKISDYVFHELSYSENYEKIIGVIWEDRFQGLAELDMRDYTFKTIISLNDLNKCVRELGLDEIKYEHSGVTQLRMPKYCKDGYIFFWGYYSTVVCHIKKVNDNWNIAMVNSSRFQGYTYFIKKADGLELLFLETEEKLLSQASKRGTIIEKTIGMNDEKGILDINLTEAIDASGIMDMPDDMSKIVYYEEPEIYIYDLNTKEKKHVTNQYLFCQYILDLKFSSDERYIFYTVGDIPFFWDGWYRIKFFIVDTETGNKTGLTKWKNGDTFYGIDW</sequence>
<protein>
    <submittedName>
        <fullName evidence="2">Uncharacterized protein</fullName>
    </submittedName>
</protein>
<dbReference type="Proteomes" id="UP000003011">
    <property type="component" value="Unassembled WGS sequence"/>
</dbReference>
<evidence type="ECO:0000313" key="2">
    <source>
        <dbReference type="EMBL" id="EHI55817.1"/>
    </source>
</evidence>